<keyword evidence="3" id="KW-1185">Reference proteome</keyword>
<evidence type="ECO:0000256" key="1">
    <source>
        <dbReference type="SAM" id="MobiDB-lite"/>
    </source>
</evidence>
<evidence type="ECO:0000313" key="2">
    <source>
        <dbReference type="EMBL" id="SNT33830.1"/>
    </source>
</evidence>
<dbReference type="GO" id="GO:0032259">
    <property type="term" value="P:methylation"/>
    <property type="evidence" value="ECO:0007669"/>
    <property type="project" value="UniProtKB-KW"/>
</dbReference>
<protein>
    <submittedName>
        <fullName evidence="2">S-adenosyl methyltransferase</fullName>
    </submittedName>
</protein>
<dbReference type="EMBL" id="FZOR01000024">
    <property type="protein sequence ID" value="SNT33830.1"/>
    <property type="molecule type" value="Genomic_DNA"/>
</dbReference>
<accession>A0A239LU84</accession>
<gene>
    <name evidence="2" type="ORF">SAMN05443665_102439</name>
</gene>
<keyword evidence="2" id="KW-0489">Methyltransferase</keyword>
<proteinExistence type="predicted"/>
<dbReference type="Proteomes" id="UP000198318">
    <property type="component" value="Unassembled WGS sequence"/>
</dbReference>
<name>A0A239LU84_9ACTN</name>
<dbReference type="PIRSF" id="PIRSF017393">
    <property type="entry name" value="MTase_SAV2177"/>
    <property type="match status" value="1"/>
</dbReference>
<organism evidence="2 3">
    <name type="scientific">Actinomadura meyerae</name>
    <dbReference type="NCBI Taxonomy" id="240840"/>
    <lineage>
        <taxon>Bacteria</taxon>
        <taxon>Bacillati</taxon>
        <taxon>Actinomycetota</taxon>
        <taxon>Actinomycetes</taxon>
        <taxon>Streptosporangiales</taxon>
        <taxon>Thermomonosporaceae</taxon>
        <taxon>Actinomadura</taxon>
    </lineage>
</organism>
<dbReference type="RefSeq" id="WP_089328243.1">
    <property type="nucleotide sequence ID" value="NZ_FZOR01000024.1"/>
</dbReference>
<dbReference type="AlphaFoldDB" id="A0A239LU84"/>
<sequence length="279" mass="30074">MGTADRQSGRESGREGAEDGIRADRPVSARVWDYWLGGKDHYEVDRMAGEAVARQVPGIVGAARTDRLFLGRCVRHLAGEEGVRQFLDIGTGLPTADNTHEIAQRVAPDSRIVYVDNDPLVLAHARALLTSSPEGATDYIDADVRDPDRILAGAAATIDFDRPVALMMLALLHLITDDGEARAILDRLVGALAPGSFVALSHACLDVDVTHTAVKAWNESGTPHPLKARTAAEIEALFDGLELLEPGVVSCSRWRPEPNPWGEPQETMTFCGVARKLAA</sequence>
<dbReference type="GO" id="GO:0008168">
    <property type="term" value="F:methyltransferase activity"/>
    <property type="evidence" value="ECO:0007669"/>
    <property type="project" value="UniProtKB-KW"/>
</dbReference>
<keyword evidence="2" id="KW-0808">Transferase</keyword>
<dbReference type="InterPro" id="IPR006764">
    <property type="entry name" value="SAM_dep_MeTrfase_SAV2177_type"/>
</dbReference>
<dbReference type="InterPro" id="IPR029063">
    <property type="entry name" value="SAM-dependent_MTases_sf"/>
</dbReference>
<feature type="compositionally biased region" description="Basic and acidic residues" evidence="1">
    <location>
        <begin position="7"/>
        <end position="22"/>
    </location>
</feature>
<dbReference type="Pfam" id="PF04672">
    <property type="entry name" value="Methyltransf_19"/>
    <property type="match status" value="1"/>
</dbReference>
<feature type="region of interest" description="Disordered" evidence="1">
    <location>
        <begin position="1"/>
        <end position="22"/>
    </location>
</feature>
<dbReference type="OrthoDB" id="3216820at2"/>
<dbReference type="SUPFAM" id="SSF53335">
    <property type="entry name" value="S-adenosyl-L-methionine-dependent methyltransferases"/>
    <property type="match status" value="1"/>
</dbReference>
<reference evidence="2 3" key="1">
    <citation type="submission" date="2017-06" db="EMBL/GenBank/DDBJ databases">
        <authorList>
            <person name="Kim H.J."/>
            <person name="Triplett B.A."/>
        </authorList>
    </citation>
    <scope>NUCLEOTIDE SEQUENCE [LARGE SCALE GENOMIC DNA]</scope>
    <source>
        <strain evidence="2 3">DSM 44715</strain>
    </source>
</reference>
<dbReference type="Gene3D" id="3.40.50.150">
    <property type="entry name" value="Vaccinia Virus protein VP39"/>
    <property type="match status" value="1"/>
</dbReference>
<evidence type="ECO:0000313" key="3">
    <source>
        <dbReference type="Proteomes" id="UP000198318"/>
    </source>
</evidence>